<accession>A0A9X2KPB1</accession>
<evidence type="ECO:0000313" key="3">
    <source>
        <dbReference type="Proteomes" id="UP001139451"/>
    </source>
</evidence>
<keyword evidence="1" id="KW-1133">Transmembrane helix</keyword>
<dbReference type="Pfam" id="PF02325">
    <property type="entry name" value="CCB3_YggT"/>
    <property type="match status" value="1"/>
</dbReference>
<name>A0A9X2KPB1_9SPHN</name>
<reference evidence="2" key="1">
    <citation type="submission" date="2022-05" db="EMBL/GenBank/DDBJ databases">
        <title>Sphingomonas sp. strain MG17 Genome sequencing and assembly.</title>
        <authorList>
            <person name="Kim I."/>
        </authorList>
    </citation>
    <scope>NUCLEOTIDE SEQUENCE</scope>
    <source>
        <strain evidence="2">MG17</strain>
    </source>
</reference>
<dbReference type="GO" id="GO:0016020">
    <property type="term" value="C:membrane"/>
    <property type="evidence" value="ECO:0007669"/>
    <property type="project" value="InterPro"/>
</dbReference>
<keyword evidence="1" id="KW-0472">Membrane</keyword>
<evidence type="ECO:0000256" key="1">
    <source>
        <dbReference type="SAM" id="Phobius"/>
    </source>
</evidence>
<keyword evidence="1" id="KW-0812">Transmembrane</keyword>
<dbReference type="Proteomes" id="UP001139451">
    <property type="component" value="Unassembled WGS sequence"/>
</dbReference>
<dbReference type="RefSeq" id="WP_254292626.1">
    <property type="nucleotide sequence ID" value="NZ_JAMLDX010000005.1"/>
</dbReference>
<sequence>MGTFLAITFDIVQILLNVLWWIIVVQAVLSVLIAFNVINTYNDFVSSLWRGLNTLTEPIYRPIRRILPDTGPMDFAPFVVLILLAIFDMLISRYVGPAIAASAM</sequence>
<keyword evidence="3" id="KW-1185">Reference proteome</keyword>
<feature type="transmembrane region" description="Helical" evidence="1">
    <location>
        <begin position="12"/>
        <end position="38"/>
    </location>
</feature>
<proteinExistence type="predicted"/>
<dbReference type="InterPro" id="IPR003425">
    <property type="entry name" value="CCB3/YggT"/>
</dbReference>
<dbReference type="AlphaFoldDB" id="A0A9X2KPB1"/>
<gene>
    <name evidence="2" type="ORF">M9978_08650</name>
</gene>
<evidence type="ECO:0000313" key="2">
    <source>
        <dbReference type="EMBL" id="MCP3730498.1"/>
    </source>
</evidence>
<dbReference type="EMBL" id="JAMLDX010000005">
    <property type="protein sequence ID" value="MCP3730498.1"/>
    <property type="molecule type" value="Genomic_DNA"/>
</dbReference>
<comment type="caution">
    <text evidence="2">The sequence shown here is derived from an EMBL/GenBank/DDBJ whole genome shotgun (WGS) entry which is preliminary data.</text>
</comment>
<feature type="transmembrane region" description="Helical" evidence="1">
    <location>
        <begin position="75"/>
        <end position="95"/>
    </location>
</feature>
<organism evidence="2 3">
    <name type="scientific">Sphingomonas tagetis</name>
    <dbReference type="NCBI Taxonomy" id="2949092"/>
    <lineage>
        <taxon>Bacteria</taxon>
        <taxon>Pseudomonadati</taxon>
        <taxon>Pseudomonadota</taxon>
        <taxon>Alphaproteobacteria</taxon>
        <taxon>Sphingomonadales</taxon>
        <taxon>Sphingomonadaceae</taxon>
        <taxon>Sphingomonas</taxon>
    </lineage>
</organism>
<protein>
    <submittedName>
        <fullName evidence="2">YggT family protein</fullName>
    </submittedName>
</protein>